<dbReference type="PANTHER" id="PTHR13812">
    <property type="entry name" value="KETIMINE REDUCTASE MU-CRYSTALLIN"/>
    <property type="match status" value="1"/>
</dbReference>
<organism evidence="3 4">
    <name type="scientific">Pseudocercospora eumusae</name>
    <dbReference type="NCBI Taxonomy" id="321146"/>
    <lineage>
        <taxon>Eukaryota</taxon>
        <taxon>Fungi</taxon>
        <taxon>Dikarya</taxon>
        <taxon>Ascomycota</taxon>
        <taxon>Pezizomycotina</taxon>
        <taxon>Dothideomycetes</taxon>
        <taxon>Dothideomycetidae</taxon>
        <taxon>Mycosphaerellales</taxon>
        <taxon>Mycosphaerellaceae</taxon>
        <taxon>Pseudocercospora</taxon>
    </lineage>
</organism>
<dbReference type="STRING" id="321146.A0A139HMH8"/>
<evidence type="ECO:0000259" key="2">
    <source>
        <dbReference type="Pfam" id="PF01488"/>
    </source>
</evidence>
<dbReference type="GO" id="GO:0005737">
    <property type="term" value="C:cytoplasm"/>
    <property type="evidence" value="ECO:0007669"/>
    <property type="project" value="TreeGrafter"/>
</dbReference>
<evidence type="ECO:0000256" key="1">
    <source>
        <dbReference type="ARBA" id="ARBA00008903"/>
    </source>
</evidence>
<dbReference type="EMBL" id="LFZN01000028">
    <property type="protein sequence ID" value="KXT03711.1"/>
    <property type="molecule type" value="Genomic_DNA"/>
</dbReference>
<name>A0A139HMH8_9PEZI</name>
<dbReference type="Proteomes" id="UP000070133">
    <property type="component" value="Unassembled WGS sequence"/>
</dbReference>
<evidence type="ECO:0000313" key="4">
    <source>
        <dbReference type="Proteomes" id="UP000070133"/>
    </source>
</evidence>
<dbReference type="Gene3D" id="3.30.1780.10">
    <property type="entry name" value="ornithine cyclodeaminase, domain 1"/>
    <property type="match status" value="1"/>
</dbReference>
<sequence>MAACRILGDAAVHEVLIGLSRSDVKVFQNKLQDSLRRYSVEGERKYQPEAGIINRPTGQKTLFRPFTSPSSVGTKIIVHPAPDRANNTQQPLHGVIVLCNNHGIPTGLINAEEVTGFRTSLSAIIVWTMRKHTDSILVFGAGKQALWHIRLALALRGDEIRSIAVVNRNLERANKLVKQLQEENAGRWKSEAKMESLDPNNKPLVQSKLAEVDAVFCTVPSEEILFPKSDLALDSRKRAPYISAIGSWQPQMIELDPALLKHVVEDDSAFNLTDEQGGLIIVDDRDACLHHTGEILQSGLSAKSLLELGEVLDVQHQDESQSPMREKLKTWLANDLIVYKSIGVSLTDLATGEAILEMAKQREMGTLISDFYSTDSVFSAASNDGTYAIQLSGSVLANRVVSHVRMLPEDHPYVQAETLEMQR</sequence>
<feature type="domain" description="Quinate/shikimate 5-dehydrogenase/glutamyl-tRNA reductase" evidence="2">
    <location>
        <begin position="133"/>
        <end position="235"/>
    </location>
</feature>
<dbReference type="AlphaFoldDB" id="A0A139HMH8"/>
<accession>A0A139HMH8</accession>
<evidence type="ECO:0000313" key="3">
    <source>
        <dbReference type="EMBL" id="KXT03711.1"/>
    </source>
</evidence>
<reference evidence="3 4" key="1">
    <citation type="submission" date="2015-07" db="EMBL/GenBank/DDBJ databases">
        <title>Comparative genomics of the Sigatoka disease complex on banana suggests a link between parallel evolutionary changes in Pseudocercospora fijiensis and Pseudocercospora eumusae and increased virulence on the banana host.</title>
        <authorList>
            <person name="Chang T.-C."/>
            <person name="Salvucci A."/>
            <person name="Crous P.W."/>
            <person name="Stergiopoulos I."/>
        </authorList>
    </citation>
    <scope>NUCLEOTIDE SEQUENCE [LARGE SCALE GENOMIC DNA]</scope>
    <source>
        <strain evidence="3 4">CBS 114824</strain>
    </source>
</reference>
<proteinExistence type="inferred from homology"/>
<dbReference type="InterPro" id="IPR006151">
    <property type="entry name" value="Shikm_DH/Glu-tRNA_Rdtase"/>
</dbReference>
<dbReference type="PANTHER" id="PTHR13812:SF19">
    <property type="entry name" value="KETIMINE REDUCTASE MU-CRYSTALLIN"/>
    <property type="match status" value="1"/>
</dbReference>
<dbReference type="SUPFAM" id="SSF51735">
    <property type="entry name" value="NAD(P)-binding Rossmann-fold domains"/>
    <property type="match status" value="1"/>
</dbReference>
<gene>
    <name evidence="3" type="ORF">AC578_5163</name>
</gene>
<dbReference type="Pfam" id="PF01488">
    <property type="entry name" value="Shikimate_DH"/>
    <property type="match status" value="1"/>
</dbReference>
<keyword evidence="4" id="KW-1185">Reference proteome</keyword>
<dbReference type="InterPro" id="IPR036291">
    <property type="entry name" value="NAD(P)-bd_dom_sf"/>
</dbReference>
<dbReference type="InterPro" id="IPR023401">
    <property type="entry name" value="ODC_N"/>
</dbReference>
<dbReference type="InterPro" id="IPR003462">
    <property type="entry name" value="ODC_Mu_crystall"/>
</dbReference>
<comment type="similarity">
    <text evidence="1">Belongs to the ornithine cyclodeaminase/mu-crystallin family.</text>
</comment>
<protein>
    <recommendedName>
        <fullName evidence="2">Quinate/shikimate 5-dehydrogenase/glutamyl-tRNA reductase domain-containing protein</fullName>
    </recommendedName>
</protein>
<dbReference type="Gene3D" id="3.40.50.720">
    <property type="entry name" value="NAD(P)-binding Rossmann-like Domain"/>
    <property type="match status" value="1"/>
</dbReference>
<comment type="caution">
    <text evidence="3">The sequence shown here is derived from an EMBL/GenBank/DDBJ whole genome shotgun (WGS) entry which is preliminary data.</text>
</comment>
<dbReference type="OrthoDB" id="41492at2759"/>